<keyword evidence="2" id="KW-0812">Transmembrane</keyword>
<keyword evidence="4" id="KW-1185">Reference proteome</keyword>
<sequence>MSPGIMPGLCAGGRSKPRRRRLQKGQSLTEVAVMGAVLVPLFLLVPVLAKYVHLQHKGEQMARAAAWEATVHKDYGVPQRAQMQQQLLIRHFAPAEEPINSRPTAPPANSPLPDVFLNTFSNQPLLRRADVRLQPYGNTGAPGVMDDVFEMLEKAPGEFPPNSNGLIRTRIQLNPQNLRTSDGRPAAYLAPFDNINLQMQSHQVLLTDPWNAAGGGKGRSPHERSVLAQVRSLVPTSYLDGKLPEVNIPDVIPVLGVLDELDIGHIEPDVVPKNRLERYAPRP</sequence>
<keyword evidence="2" id="KW-0472">Membrane</keyword>
<evidence type="ECO:0008006" key="5">
    <source>
        <dbReference type="Google" id="ProtNLM"/>
    </source>
</evidence>
<protein>
    <recommendedName>
        <fullName evidence="5">TadE-like protein</fullName>
    </recommendedName>
</protein>
<evidence type="ECO:0000256" key="2">
    <source>
        <dbReference type="SAM" id="Phobius"/>
    </source>
</evidence>
<evidence type="ECO:0000313" key="4">
    <source>
        <dbReference type="Proteomes" id="UP000190061"/>
    </source>
</evidence>
<feature type="region of interest" description="Disordered" evidence="1">
    <location>
        <begin position="1"/>
        <end position="25"/>
    </location>
</feature>
<gene>
    <name evidence="3" type="ORF">SAMN02745674_01399</name>
</gene>
<evidence type="ECO:0000313" key="3">
    <source>
        <dbReference type="EMBL" id="SJZ96724.1"/>
    </source>
</evidence>
<organism evidence="3 4">
    <name type="scientific">Lysobacter spongiicola DSM 21749</name>
    <dbReference type="NCBI Taxonomy" id="1122188"/>
    <lineage>
        <taxon>Bacteria</taxon>
        <taxon>Pseudomonadati</taxon>
        <taxon>Pseudomonadota</taxon>
        <taxon>Gammaproteobacteria</taxon>
        <taxon>Lysobacterales</taxon>
        <taxon>Lysobacteraceae</taxon>
        <taxon>Novilysobacter</taxon>
    </lineage>
</organism>
<dbReference type="AlphaFoldDB" id="A0A1T4PYU9"/>
<dbReference type="STRING" id="1122188.SAMN02745674_01399"/>
<accession>A0A1T4PYU9</accession>
<evidence type="ECO:0000256" key="1">
    <source>
        <dbReference type="SAM" id="MobiDB-lite"/>
    </source>
</evidence>
<dbReference type="EMBL" id="FUXP01000004">
    <property type="protein sequence ID" value="SJZ96724.1"/>
    <property type="molecule type" value="Genomic_DNA"/>
</dbReference>
<feature type="transmembrane region" description="Helical" evidence="2">
    <location>
        <begin position="28"/>
        <end position="49"/>
    </location>
</feature>
<proteinExistence type="predicted"/>
<keyword evidence="2" id="KW-1133">Transmembrane helix</keyword>
<name>A0A1T4PYU9_9GAMM</name>
<reference evidence="3 4" key="1">
    <citation type="submission" date="2017-02" db="EMBL/GenBank/DDBJ databases">
        <authorList>
            <person name="Peterson S.W."/>
        </authorList>
    </citation>
    <scope>NUCLEOTIDE SEQUENCE [LARGE SCALE GENOMIC DNA]</scope>
    <source>
        <strain evidence="3 4">DSM 21749</strain>
    </source>
</reference>
<dbReference type="Proteomes" id="UP000190061">
    <property type="component" value="Unassembled WGS sequence"/>
</dbReference>